<sequence>MPSRSSLLQHLPFSGAERSTLLPRRDSPNSSIRKKPSEYDLAELSPRPADPIPPDMLPRDSTRVFDSKSPHFSARDSDKPGVYVAPGSKMKQRVLFAGPPPPIATSMLLYKDEEDGGTRTFRRRADNPGRNVSLTRSALNTVSSVLFDRRATSHPADYGPAFEPDTTWRSIQRREKAIQFELQHLLDVQSDGLAGHFGGGGPATASTTPHSTTASETGRGSSRHSEAGSHRSNSRDPNISPDRRRSSAVSSLPSDGGQMVIPVRQPRRRPMGLAAARTEIGRCMMRLAELKEEEDSLLASAVAARKDALVRLRKLAGQRRGIVKHLEALRDGDEDPVAREFGELEEELNSVEREMAQLEERLRALRQKKRQLDARVEDVRNRREAGLSGYKGALRDVDAKVSGLLTSPPVHPLDPEALSASRSRAGDDTAPDADGDFDDAVATGIEFMRLRPERRTVEMARDWWEGEVHILERRRSVVERERTALEEGMRVWNEAVRLVSDFEARLRKEMRGELEADDKGKQSTPTPEQAMYAQLDRMAEVMSGLERHLQTAEDHGWNLLICAIGAELEAFREADRLLRETLGAAAAAAAAADGSVDGKEEEDDDDGGPTPRLGRSANFKPVSGSRQAKAGGGKGSGDGGGTGELVDFAEEKKDSAESDNEVPPDLLAVHEEEEHDDTLPRGQRGGKALHHEGSEDEIPPEFLAQHDDGEDD</sequence>
<evidence type="ECO:0000313" key="3">
    <source>
        <dbReference type="EMBL" id="KAL1876176.1"/>
    </source>
</evidence>
<keyword evidence="4" id="KW-1185">Reference proteome</keyword>
<keyword evidence="1" id="KW-0175">Coiled coil</keyword>
<evidence type="ECO:0000313" key="4">
    <source>
        <dbReference type="Proteomes" id="UP001586593"/>
    </source>
</evidence>
<comment type="caution">
    <text evidence="3">The sequence shown here is derived from an EMBL/GenBank/DDBJ whole genome shotgun (WGS) entry which is preliminary data.</text>
</comment>
<feature type="compositionally biased region" description="Low complexity" evidence="2">
    <location>
        <begin position="203"/>
        <end position="217"/>
    </location>
</feature>
<evidence type="ECO:0000256" key="2">
    <source>
        <dbReference type="SAM" id="MobiDB-lite"/>
    </source>
</evidence>
<organism evidence="3 4">
    <name type="scientific">Phialemonium thermophilum</name>
    <dbReference type="NCBI Taxonomy" id="223376"/>
    <lineage>
        <taxon>Eukaryota</taxon>
        <taxon>Fungi</taxon>
        <taxon>Dikarya</taxon>
        <taxon>Ascomycota</taxon>
        <taxon>Pezizomycotina</taxon>
        <taxon>Sordariomycetes</taxon>
        <taxon>Sordariomycetidae</taxon>
        <taxon>Cephalothecales</taxon>
        <taxon>Cephalothecaceae</taxon>
        <taxon>Phialemonium</taxon>
    </lineage>
</organism>
<dbReference type="EMBL" id="JAZHXJ010000082">
    <property type="protein sequence ID" value="KAL1876176.1"/>
    <property type="molecule type" value="Genomic_DNA"/>
</dbReference>
<evidence type="ECO:0000256" key="1">
    <source>
        <dbReference type="SAM" id="Coils"/>
    </source>
</evidence>
<feature type="coiled-coil region" evidence="1">
    <location>
        <begin position="273"/>
        <end position="307"/>
    </location>
</feature>
<feature type="compositionally biased region" description="Gly residues" evidence="2">
    <location>
        <begin position="630"/>
        <end position="643"/>
    </location>
</feature>
<accession>A0ABR3XKB4</accession>
<reference evidence="3 4" key="1">
    <citation type="journal article" date="2024" name="Commun. Biol.">
        <title>Comparative genomic analysis of thermophilic fungi reveals convergent evolutionary adaptations and gene losses.</title>
        <authorList>
            <person name="Steindorff A.S."/>
            <person name="Aguilar-Pontes M.V."/>
            <person name="Robinson A.J."/>
            <person name="Andreopoulos B."/>
            <person name="LaButti K."/>
            <person name="Kuo A."/>
            <person name="Mondo S."/>
            <person name="Riley R."/>
            <person name="Otillar R."/>
            <person name="Haridas S."/>
            <person name="Lipzen A."/>
            <person name="Grimwood J."/>
            <person name="Schmutz J."/>
            <person name="Clum A."/>
            <person name="Reid I.D."/>
            <person name="Moisan M.C."/>
            <person name="Butler G."/>
            <person name="Nguyen T.T.M."/>
            <person name="Dewar K."/>
            <person name="Conant G."/>
            <person name="Drula E."/>
            <person name="Henrissat B."/>
            <person name="Hansel C."/>
            <person name="Singer S."/>
            <person name="Hutchinson M.I."/>
            <person name="de Vries R.P."/>
            <person name="Natvig D.O."/>
            <person name="Powell A.J."/>
            <person name="Tsang A."/>
            <person name="Grigoriev I.V."/>
        </authorList>
    </citation>
    <scope>NUCLEOTIDE SEQUENCE [LARGE SCALE GENOMIC DNA]</scope>
    <source>
        <strain evidence="3 4">ATCC 24622</strain>
    </source>
</reference>
<feature type="region of interest" description="Disordered" evidence="2">
    <location>
        <begin position="193"/>
        <end position="268"/>
    </location>
</feature>
<protein>
    <recommendedName>
        <fullName evidence="5">Autophagy-related protein 28</fullName>
    </recommendedName>
</protein>
<feature type="region of interest" description="Disordered" evidence="2">
    <location>
        <begin position="1"/>
        <end position="81"/>
    </location>
</feature>
<evidence type="ECO:0008006" key="5">
    <source>
        <dbReference type="Google" id="ProtNLM"/>
    </source>
</evidence>
<proteinExistence type="predicted"/>
<dbReference type="Proteomes" id="UP001586593">
    <property type="component" value="Unassembled WGS sequence"/>
</dbReference>
<gene>
    <name evidence="3" type="ORF">VTK73DRAFT_9614</name>
</gene>
<feature type="region of interest" description="Disordered" evidence="2">
    <location>
        <begin position="589"/>
        <end position="712"/>
    </location>
</feature>
<feature type="region of interest" description="Disordered" evidence="2">
    <location>
        <begin position="404"/>
        <end position="436"/>
    </location>
</feature>
<name>A0ABR3XKB4_9PEZI</name>
<feature type="coiled-coil region" evidence="1">
    <location>
        <begin position="341"/>
        <end position="382"/>
    </location>
</feature>
<feature type="compositionally biased region" description="Basic and acidic residues" evidence="2">
    <location>
        <begin position="57"/>
        <end position="79"/>
    </location>
</feature>